<geneLocation type="plasmid" evidence="6">
    <name>pr1cp1</name>
</geneLocation>
<reference evidence="5 6" key="1">
    <citation type="submission" date="2014-07" db="EMBL/GenBank/DDBJ databases">
        <authorList>
            <person name="Zhang J.E."/>
            <person name="Yang H."/>
            <person name="Guo J."/>
            <person name="Deng Z."/>
            <person name="Luo H."/>
            <person name="Luo M."/>
            <person name="Zhao B."/>
        </authorList>
    </citation>
    <scope>NUCLEOTIDE SEQUENCE [LARGE SCALE GENOMIC DNA]</scope>
    <source>
        <strain evidence="5 6">1CP</strain>
        <plasmid evidence="6">Plasmid pr1cp1</plasmid>
    </source>
</reference>
<evidence type="ECO:0000256" key="1">
    <source>
        <dbReference type="ARBA" id="ARBA00023015"/>
    </source>
</evidence>
<keyword evidence="3" id="KW-0804">Transcription</keyword>
<dbReference type="AlphaFoldDB" id="A0A1B1KH62"/>
<accession>A0A1B1KH62</accession>
<dbReference type="InterPro" id="IPR046335">
    <property type="entry name" value="LacI/GalR-like_sensor"/>
</dbReference>
<dbReference type="PATRIC" id="fig|37919.13.peg.7722"/>
<dbReference type="SMART" id="SM00354">
    <property type="entry name" value="HTH_LACI"/>
    <property type="match status" value="1"/>
</dbReference>
<dbReference type="InterPro" id="IPR028082">
    <property type="entry name" value="Peripla_BP_I"/>
</dbReference>
<dbReference type="RefSeq" id="WP_065493486.1">
    <property type="nucleotide sequence ID" value="NZ_CP009112.1"/>
</dbReference>
<dbReference type="Pfam" id="PF00356">
    <property type="entry name" value="LacI"/>
    <property type="match status" value="1"/>
</dbReference>
<evidence type="ECO:0000256" key="3">
    <source>
        <dbReference type="ARBA" id="ARBA00023163"/>
    </source>
</evidence>
<protein>
    <submittedName>
        <fullName evidence="5">LacI family transcriptional regulator</fullName>
    </submittedName>
</protein>
<dbReference type="SUPFAM" id="SSF47413">
    <property type="entry name" value="lambda repressor-like DNA-binding domains"/>
    <property type="match status" value="1"/>
</dbReference>
<evidence type="ECO:0000259" key="4">
    <source>
        <dbReference type="PROSITE" id="PS50932"/>
    </source>
</evidence>
<evidence type="ECO:0000313" key="5">
    <source>
        <dbReference type="EMBL" id="ANS31934.1"/>
    </source>
</evidence>
<gene>
    <name evidence="5" type="ORF">R1CP_36640</name>
</gene>
<organism evidence="5 6">
    <name type="scientific">Rhodococcus opacus</name>
    <name type="common">Nocardia opaca</name>
    <dbReference type="NCBI Taxonomy" id="37919"/>
    <lineage>
        <taxon>Bacteria</taxon>
        <taxon>Bacillati</taxon>
        <taxon>Actinomycetota</taxon>
        <taxon>Actinomycetes</taxon>
        <taxon>Mycobacteriales</taxon>
        <taxon>Nocardiaceae</taxon>
        <taxon>Rhodococcus</taxon>
    </lineage>
</organism>
<dbReference type="PROSITE" id="PS50932">
    <property type="entry name" value="HTH_LACI_2"/>
    <property type="match status" value="1"/>
</dbReference>
<dbReference type="CDD" id="cd01392">
    <property type="entry name" value="HTH_LacI"/>
    <property type="match status" value="1"/>
</dbReference>
<evidence type="ECO:0000313" key="6">
    <source>
        <dbReference type="Proteomes" id="UP000186108"/>
    </source>
</evidence>
<keyword evidence="2" id="KW-0238">DNA-binding</keyword>
<name>A0A1B1KH62_RHOOP</name>
<dbReference type="PROSITE" id="PS00356">
    <property type="entry name" value="HTH_LACI_1"/>
    <property type="match status" value="1"/>
</dbReference>
<keyword evidence="1" id="KW-0805">Transcription regulation</keyword>
<dbReference type="CDD" id="cd06267">
    <property type="entry name" value="PBP1_LacI_sugar_binding-like"/>
    <property type="match status" value="1"/>
</dbReference>
<dbReference type="InterPro" id="IPR010982">
    <property type="entry name" value="Lambda_DNA-bd_dom_sf"/>
</dbReference>
<dbReference type="Gene3D" id="3.40.50.2300">
    <property type="match status" value="2"/>
</dbReference>
<proteinExistence type="predicted"/>
<dbReference type="GO" id="GO:0000976">
    <property type="term" value="F:transcription cis-regulatory region binding"/>
    <property type="evidence" value="ECO:0007669"/>
    <property type="project" value="TreeGrafter"/>
</dbReference>
<dbReference type="PANTHER" id="PTHR30146:SF153">
    <property type="entry name" value="LACTOSE OPERON REPRESSOR"/>
    <property type="match status" value="1"/>
</dbReference>
<feature type="domain" description="HTH lacI-type" evidence="4">
    <location>
        <begin position="2"/>
        <end position="56"/>
    </location>
</feature>
<dbReference type="Gene3D" id="1.10.260.40">
    <property type="entry name" value="lambda repressor-like DNA-binding domains"/>
    <property type="match status" value="1"/>
</dbReference>
<sequence>MANIKDVARHAKVSMTTVSHVLNGRGRVATKTRERVLEAAVELGYTANPHAQQLVTRKSHILVIQMPDLDNNVGHGVSVIPTSESEYFLELINGAAAAAADVKYALVAVSSGVDPSSLNGFGIDGMIIVDPKGTEGVLQSSSRVQYPIVTTGEPALPNGHRGFVIDNDHGGATRIAMDHFVATGRSRPALIIDTTIRSFIRDIDHAYREWCQDHDMLPKVIAVPDASPSQTRQALDALRSGPDPVDAIYVSSDGSAISLLNAARATGVSVPDDLALASAIDSSVLRATTPTITGTLLHPRDIGAQAIRTLTELIARSEPDCDLPPPECARQIIPTKLLVRGSSLPAGQEDTSEPAPIEVAD</sequence>
<dbReference type="GO" id="GO:0003700">
    <property type="term" value="F:DNA-binding transcription factor activity"/>
    <property type="evidence" value="ECO:0007669"/>
    <property type="project" value="TreeGrafter"/>
</dbReference>
<dbReference type="InterPro" id="IPR000843">
    <property type="entry name" value="HTH_LacI"/>
</dbReference>
<evidence type="ECO:0000256" key="2">
    <source>
        <dbReference type="ARBA" id="ARBA00023125"/>
    </source>
</evidence>
<dbReference type="SUPFAM" id="SSF53822">
    <property type="entry name" value="Periplasmic binding protein-like I"/>
    <property type="match status" value="1"/>
</dbReference>
<keyword evidence="5" id="KW-0614">Plasmid</keyword>
<dbReference type="PANTHER" id="PTHR30146">
    <property type="entry name" value="LACI-RELATED TRANSCRIPTIONAL REPRESSOR"/>
    <property type="match status" value="1"/>
</dbReference>
<dbReference type="EMBL" id="CP009112">
    <property type="protein sequence ID" value="ANS31934.1"/>
    <property type="molecule type" value="Genomic_DNA"/>
</dbReference>
<dbReference type="Pfam" id="PF13377">
    <property type="entry name" value="Peripla_BP_3"/>
    <property type="match status" value="1"/>
</dbReference>
<dbReference type="Proteomes" id="UP000186108">
    <property type="component" value="Plasmid pR1CP1"/>
</dbReference>